<evidence type="ECO:0000313" key="1">
    <source>
        <dbReference type="EMBL" id="SFN86996.1"/>
    </source>
</evidence>
<reference evidence="2" key="1">
    <citation type="submission" date="2016-10" db="EMBL/GenBank/DDBJ databases">
        <authorList>
            <person name="Varghese N."/>
        </authorList>
    </citation>
    <scope>NUCLEOTIDE SEQUENCE [LARGE SCALE GENOMIC DNA]</scope>
    <source>
        <strain evidence="2">Nsp8</strain>
    </source>
</reference>
<gene>
    <name evidence="1" type="ORF">SAMN05216386_2028</name>
</gene>
<dbReference type="EMBL" id="FOVJ01000004">
    <property type="protein sequence ID" value="SFN86996.1"/>
    <property type="molecule type" value="Genomic_DNA"/>
</dbReference>
<name>A0A1I5CJ93_9PROT</name>
<protein>
    <submittedName>
        <fullName evidence="1">Uncharacterized protein</fullName>
    </submittedName>
</protein>
<accession>A0A1I5CJ93</accession>
<organism evidence="1 2">
    <name type="scientific">Nitrosospira briensis</name>
    <dbReference type="NCBI Taxonomy" id="35799"/>
    <lineage>
        <taxon>Bacteria</taxon>
        <taxon>Pseudomonadati</taxon>
        <taxon>Pseudomonadota</taxon>
        <taxon>Betaproteobacteria</taxon>
        <taxon>Nitrosomonadales</taxon>
        <taxon>Nitrosomonadaceae</taxon>
        <taxon>Nitrosospira</taxon>
    </lineage>
</organism>
<keyword evidence="2" id="KW-1185">Reference proteome</keyword>
<proteinExistence type="predicted"/>
<evidence type="ECO:0000313" key="2">
    <source>
        <dbReference type="Proteomes" id="UP000183107"/>
    </source>
</evidence>
<dbReference type="AlphaFoldDB" id="A0A1I5CJ93"/>
<sequence length="147" mass="16297">MSLLADFQRGRSNDLASVTSVLKPTDLVHLDGARFHICRRGASAPILNCSTHLIARADLAAHVFALCPGYIIGAVADVKQVATGESYDSYLVLRSSIKKKYVVARQNRLWNFQGNHLLVPCAVGWALYQAFPSELKILSGFWYRPFC</sequence>
<dbReference type="Proteomes" id="UP000183107">
    <property type="component" value="Unassembled WGS sequence"/>
</dbReference>